<dbReference type="GO" id="GO:0008190">
    <property type="term" value="F:eukaryotic initiation factor 4E binding"/>
    <property type="evidence" value="ECO:0007669"/>
    <property type="project" value="InterPro"/>
</dbReference>
<dbReference type="GO" id="GO:0045727">
    <property type="term" value="P:positive regulation of translation"/>
    <property type="evidence" value="ECO:0007669"/>
    <property type="project" value="InterPro"/>
</dbReference>
<proteinExistence type="predicted"/>
<dbReference type="GO" id="GO:0034518">
    <property type="term" value="C:RNA cap binding complex"/>
    <property type="evidence" value="ECO:0007669"/>
    <property type="project" value="TreeGrafter"/>
</dbReference>
<evidence type="ECO:0000313" key="3">
    <source>
        <dbReference type="Proteomes" id="UP001209878"/>
    </source>
</evidence>
<dbReference type="AlphaFoldDB" id="A0AAD9KZK8"/>
<dbReference type="GO" id="GO:1901190">
    <property type="term" value="P:regulation of formation of translation initiation ternary complex"/>
    <property type="evidence" value="ECO:0007669"/>
    <property type="project" value="TreeGrafter"/>
</dbReference>
<comment type="caution">
    <text evidence="2">The sequence shown here is derived from an EMBL/GenBank/DDBJ whole genome shotgun (WGS) entry which is preliminary data.</text>
</comment>
<name>A0AAD9KZK8_RIDPI</name>
<dbReference type="EMBL" id="JAODUO010000450">
    <property type="protein sequence ID" value="KAK2180269.1"/>
    <property type="molecule type" value="Genomic_DNA"/>
</dbReference>
<feature type="compositionally biased region" description="Polar residues" evidence="1">
    <location>
        <begin position="421"/>
        <end position="432"/>
    </location>
</feature>
<accession>A0AAD9KZK8</accession>
<feature type="region of interest" description="Disordered" evidence="1">
    <location>
        <begin position="421"/>
        <end position="442"/>
    </location>
</feature>
<feature type="compositionally biased region" description="Basic residues" evidence="1">
    <location>
        <begin position="1"/>
        <end position="23"/>
    </location>
</feature>
<organism evidence="2 3">
    <name type="scientific">Ridgeia piscesae</name>
    <name type="common">Tubeworm</name>
    <dbReference type="NCBI Taxonomy" id="27915"/>
    <lineage>
        <taxon>Eukaryota</taxon>
        <taxon>Metazoa</taxon>
        <taxon>Spiralia</taxon>
        <taxon>Lophotrochozoa</taxon>
        <taxon>Annelida</taxon>
        <taxon>Polychaeta</taxon>
        <taxon>Sedentaria</taxon>
        <taxon>Canalipalpata</taxon>
        <taxon>Sabellida</taxon>
        <taxon>Siboglinidae</taxon>
        <taxon>Ridgeia</taxon>
    </lineage>
</organism>
<sequence>METRSATRRSVRLSKVKPPRPRRSISEPAPVPDDPYIKIIESLHQKLIDGVVCHTDVSEFLGHVNTNGKQMELHLKERLDGLFDVIRLSMVESEMEARARMHLLQLLELRASGWQTDDTRTNFYKSKCRCLSMKWRSNSDSSDMSFKKPSPLKPRRESSDMVTHDKAAGDTVTLSKTPPVFSVPDTLTCVKTSALYSAGEPQLSTSIIPSLSGLHRCSSVPSEDTKGSGFSRLRSLSDRRFPEAVAPPPWSCSSSVNELAHLGNDMRERTCSPSPEPDPDQECITYTGEALLAYAESPHARVPPQDWSYLSKVFPEVCHTQVDDYFHMSSYVPPQWNLSMLRHSTKRDVDVSSGFRGGFPCSKRQEGDITSASIRGAFPCSKRQDGDVSSTVSRGGFPCSKRHDVDVSSAVTTGGFPCNTKQDSDVSSTSSRGGFPCNTKQDDDVSSTVIKAEFPGSIKQVADISSTIVTNGGLPSNTKEDTGISSTVVKGGFPTFTKQDDDVTSTVVRGGFPGFKKQGVGVSSSLVRGFPGL</sequence>
<dbReference type="GO" id="GO:0003743">
    <property type="term" value="F:translation initiation factor activity"/>
    <property type="evidence" value="ECO:0007669"/>
    <property type="project" value="TreeGrafter"/>
</dbReference>
<gene>
    <name evidence="2" type="ORF">NP493_448g00000</name>
</gene>
<feature type="region of interest" description="Disordered" evidence="1">
    <location>
        <begin position="137"/>
        <end position="162"/>
    </location>
</feature>
<protein>
    <submittedName>
        <fullName evidence="2">Uncharacterized protein</fullName>
    </submittedName>
</protein>
<evidence type="ECO:0000256" key="1">
    <source>
        <dbReference type="SAM" id="MobiDB-lite"/>
    </source>
</evidence>
<evidence type="ECO:0000313" key="2">
    <source>
        <dbReference type="EMBL" id="KAK2180269.1"/>
    </source>
</evidence>
<dbReference type="PANTHER" id="PTHR20849:SF2">
    <property type="entry name" value="EUKARYOTIC TRANSLATION INITIATION FACTOR 4E-BINDING PROTEIN MEXTLI"/>
    <property type="match status" value="1"/>
</dbReference>
<keyword evidence="3" id="KW-1185">Reference proteome</keyword>
<dbReference type="GO" id="GO:0005737">
    <property type="term" value="C:cytoplasm"/>
    <property type="evidence" value="ECO:0007669"/>
    <property type="project" value="TreeGrafter"/>
</dbReference>
<dbReference type="InterPro" id="IPR040160">
    <property type="entry name" value="Mxt"/>
</dbReference>
<reference evidence="2" key="1">
    <citation type="journal article" date="2023" name="Mol. Biol. Evol.">
        <title>Third-Generation Sequencing Reveals the Adaptive Role of the Epigenome in Three Deep-Sea Polychaetes.</title>
        <authorList>
            <person name="Perez M."/>
            <person name="Aroh O."/>
            <person name="Sun Y."/>
            <person name="Lan Y."/>
            <person name="Juniper S.K."/>
            <person name="Young C.R."/>
            <person name="Angers B."/>
            <person name="Qian P.Y."/>
        </authorList>
    </citation>
    <scope>NUCLEOTIDE SEQUENCE</scope>
    <source>
        <strain evidence="2">R07B-5</strain>
    </source>
</reference>
<dbReference type="Gene3D" id="1.25.40.180">
    <property type="match status" value="1"/>
</dbReference>
<dbReference type="PANTHER" id="PTHR20849">
    <property type="entry name" value="EUKARYOTIC TRANSLATION INITIATION FACTOR 4E-BINDING PROTEIN MEXTLI"/>
    <property type="match status" value="1"/>
</dbReference>
<dbReference type="Proteomes" id="UP001209878">
    <property type="component" value="Unassembled WGS sequence"/>
</dbReference>
<feature type="region of interest" description="Disordered" evidence="1">
    <location>
        <begin position="1"/>
        <end position="30"/>
    </location>
</feature>